<evidence type="ECO:0000256" key="4">
    <source>
        <dbReference type="ARBA" id="ARBA00022801"/>
    </source>
</evidence>
<keyword evidence="7" id="KW-0456">Lyase</keyword>
<dbReference type="RefSeq" id="WP_284642283.1">
    <property type="nucleotide sequence ID" value="NZ_JASNVU010000008.1"/>
</dbReference>
<evidence type="ECO:0000256" key="7">
    <source>
        <dbReference type="ARBA" id="ARBA00023239"/>
    </source>
</evidence>
<dbReference type="GO" id="GO:0016829">
    <property type="term" value="F:lyase activity"/>
    <property type="evidence" value="ECO:0007669"/>
    <property type="project" value="UniProtKB-KW"/>
</dbReference>
<keyword evidence="6" id="KW-0238">DNA-binding</keyword>
<dbReference type="Pfam" id="PF02586">
    <property type="entry name" value="SRAP"/>
    <property type="match status" value="1"/>
</dbReference>
<comment type="similarity">
    <text evidence="1 8">Belongs to the SOS response-associated peptidase family.</text>
</comment>
<dbReference type="SUPFAM" id="SSF143081">
    <property type="entry name" value="BB1717-like"/>
    <property type="match status" value="1"/>
</dbReference>
<comment type="caution">
    <text evidence="9">The sequence shown here is derived from an EMBL/GenBank/DDBJ whole genome shotgun (WGS) entry which is preliminary data.</text>
</comment>
<accession>A0AAP4BYM5</accession>
<evidence type="ECO:0000313" key="10">
    <source>
        <dbReference type="Proteomes" id="UP001230317"/>
    </source>
</evidence>
<dbReference type="InterPro" id="IPR003738">
    <property type="entry name" value="SRAP"/>
</dbReference>
<keyword evidence="2 8" id="KW-0645">Protease</keyword>
<keyword evidence="5" id="KW-0190">Covalent protein-DNA linkage</keyword>
<dbReference type="GO" id="GO:0008233">
    <property type="term" value="F:peptidase activity"/>
    <property type="evidence" value="ECO:0007669"/>
    <property type="project" value="UniProtKB-KW"/>
</dbReference>
<keyword evidence="3" id="KW-0227">DNA damage</keyword>
<dbReference type="EC" id="3.4.-.-" evidence="8"/>
<evidence type="ECO:0000313" key="9">
    <source>
        <dbReference type="EMBL" id="MDK4335183.1"/>
    </source>
</evidence>
<dbReference type="GO" id="GO:0003697">
    <property type="term" value="F:single-stranded DNA binding"/>
    <property type="evidence" value="ECO:0007669"/>
    <property type="project" value="InterPro"/>
</dbReference>
<dbReference type="GO" id="GO:0106300">
    <property type="term" value="P:protein-DNA covalent cross-linking repair"/>
    <property type="evidence" value="ECO:0007669"/>
    <property type="project" value="InterPro"/>
</dbReference>
<dbReference type="AlphaFoldDB" id="A0AAP4BYM5"/>
<evidence type="ECO:0000256" key="5">
    <source>
        <dbReference type="ARBA" id="ARBA00023124"/>
    </source>
</evidence>
<reference evidence="9" key="1">
    <citation type="submission" date="2023-05" db="EMBL/GenBank/DDBJ databases">
        <title>Metabolic capabilities are highly conserved among human nasal-associated Corynebacterium species in pangenomic analyses.</title>
        <authorList>
            <person name="Tran T.H."/>
            <person name="Roberts A.Q."/>
            <person name="Escapa I.F."/>
            <person name="Gao W."/>
            <person name="Conlan S."/>
            <person name="Kong H."/>
            <person name="Segre J.A."/>
            <person name="Kelly M.S."/>
            <person name="Lemon K.P."/>
        </authorList>
    </citation>
    <scope>NUCLEOTIDE SEQUENCE</scope>
    <source>
        <strain evidence="9">KPL2618</strain>
    </source>
</reference>
<sequence>MCGRFVLFTESLLDEVGNLPGVQEVHAPQGTPGPRYNIAPTQPIPIVRVREELAEVDPARWALLPQWKKDLDGPPLFNARAETVASKPSFRTAFKSQRCLIPMNGYYEWHKDGSTKTPYYVHPDQGLLWAAGLWDTGLDRLSATIVTTAATEEMEWLHHRLPRFLAPEEMRTWLEGSAEEAKELLVPTGLRGFEYHAVDKAVGTVSNDYPDLLIRQ</sequence>
<keyword evidence="4 8" id="KW-0378">Hydrolase</keyword>
<organism evidence="9 10">
    <name type="scientific">Corynebacterium accolens</name>
    <dbReference type="NCBI Taxonomy" id="38284"/>
    <lineage>
        <taxon>Bacteria</taxon>
        <taxon>Bacillati</taxon>
        <taxon>Actinomycetota</taxon>
        <taxon>Actinomycetes</taxon>
        <taxon>Mycobacteriales</taxon>
        <taxon>Corynebacteriaceae</taxon>
        <taxon>Corynebacterium</taxon>
    </lineage>
</organism>
<evidence type="ECO:0000256" key="3">
    <source>
        <dbReference type="ARBA" id="ARBA00022763"/>
    </source>
</evidence>
<protein>
    <recommendedName>
        <fullName evidence="8">Abasic site processing protein</fullName>
        <ecNumber evidence="8">3.4.-.-</ecNumber>
    </recommendedName>
</protein>
<evidence type="ECO:0000256" key="1">
    <source>
        <dbReference type="ARBA" id="ARBA00008136"/>
    </source>
</evidence>
<name>A0AAP4BYM5_9CORY</name>
<dbReference type="Gene3D" id="3.90.1680.10">
    <property type="entry name" value="SOS response associated peptidase-like"/>
    <property type="match status" value="1"/>
</dbReference>
<dbReference type="InterPro" id="IPR036590">
    <property type="entry name" value="SRAP-like"/>
</dbReference>
<evidence type="ECO:0000256" key="2">
    <source>
        <dbReference type="ARBA" id="ARBA00022670"/>
    </source>
</evidence>
<dbReference type="EMBL" id="JASNVU010000008">
    <property type="protein sequence ID" value="MDK4335183.1"/>
    <property type="molecule type" value="Genomic_DNA"/>
</dbReference>
<proteinExistence type="inferred from homology"/>
<dbReference type="PANTHER" id="PTHR13604:SF0">
    <property type="entry name" value="ABASIC SITE PROCESSING PROTEIN HMCES"/>
    <property type="match status" value="1"/>
</dbReference>
<dbReference type="PANTHER" id="PTHR13604">
    <property type="entry name" value="DC12-RELATED"/>
    <property type="match status" value="1"/>
</dbReference>
<evidence type="ECO:0000256" key="6">
    <source>
        <dbReference type="ARBA" id="ARBA00023125"/>
    </source>
</evidence>
<evidence type="ECO:0000256" key="8">
    <source>
        <dbReference type="RuleBase" id="RU364100"/>
    </source>
</evidence>
<dbReference type="Proteomes" id="UP001230317">
    <property type="component" value="Unassembled WGS sequence"/>
</dbReference>
<gene>
    <name evidence="9" type="ORF">QPX58_07115</name>
</gene>
<dbReference type="GO" id="GO:0006508">
    <property type="term" value="P:proteolysis"/>
    <property type="evidence" value="ECO:0007669"/>
    <property type="project" value="UniProtKB-KW"/>
</dbReference>